<proteinExistence type="predicted"/>
<sequence>VKEIKVSAAFSSDCVHSHNYYSRFRGDIAQKTLQPLASFLQETSSAYTIDHFSKRTNLVFSAHREALERLGLSRLRDIRVVRKLSSLTSPLSAEVAKTLGLQVPSRLANVPRYPSVQLVPPPPDASFSFAPAASPP</sequence>
<keyword evidence="2" id="KW-1185">Reference proteome</keyword>
<feature type="non-terminal residue" evidence="1">
    <location>
        <position position="136"/>
    </location>
</feature>
<gene>
    <name evidence="1" type="ORF">T10_5852</name>
</gene>
<accession>A0A0V1LY19</accession>
<reference evidence="1 2" key="1">
    <citation type="submission" date="2015-01" db="EMBL/GenBank/DDBJ databases">
        <title>Evolution of Trichinella species and genotypes.</title>
        <authorList>
            <person name="Korhonen P.K."/>
            <person name="Edoardo P."/>
            <person name="Giuseppe L.R."/>
            <person name="Gasser R.B."/>
        </authorList>
    </citation>
    <scope>NUCLEOTIDE SEQUENCE [LARGE SCALE GENOMIC DNA]</scope>
    <source>
        <strain evidence="1">ISS1980</strain>
    </source>
</reference>
<comment type="caution">
    <text evidence="1">The sequence shown here is derived from an EMBL/GenBank/DDBJ whole genome shotgun (WGS) entry which is preliminary data.</text>
</comment>
<evidence type="ECO:0000313" key="1">
    <source>
        <dbReference type="EMBL" id="KRZ64413.1"/>
    </source>
</evidence>
<dbReference type="Proteomes" id="UP000054843">
    <property type="component" value="Unassembled WGS sequence"/>
</dbReference>
<dbReference type="EMBL" id="JYDO01001126">
    <property type="protein sequence ID" value="KRZ64413.1"/>
    <property type="molecule type" value="Genomic_DNA"/>
</dbReference>
<evidence type="ECO:0000313" key="2">
    <source>
        <dbReference type="Proteomes" id="UP000054843"/>
    </source>
</evidence>
<protein>
    <submittedName>
        <fullName evidence="1">Uncharacterized protein</fullName>
    </submittedName>
</protein>
<organism evidence="1 2">
    <name type="scientific">Trichinella papuae</name>
    <dbReference type="NCBI Taxonomy" id="268474"/>
    <lineage>
        <taxon>Eukaryota</taxon>
        <taxon>Metazoa</taxon>
        <taxon>Ecdysozoa</taxon>
        <taxon>Nematoda</taxon>
        <taxon>Enoplea</taxon>
        <taxon>Dorylaimia</taxon>
        <taxon>Trichinellida</taxon>
        <taxon>Trichinellidae</taxon>
        <taxon>Trichinella</taxon>
    </lineage>
</organism>
<name>A0A0V1LY19_9BILA</name>
<feature type="non-terminal residue" evidence="1">
    <location>
        <position position="1"/>
    </location>
</feature>
<dbReference type="AlphaFoldDB" id="A0A0V1LY19"/>